<evidence type="ECO:0000256" key="2">
    <source>
        <dbReference type="ARBA" id="ARBA00012759"/>
    </source>
</evidence>
<dbReference type="Proteomes" id="UP000016924">
    <property type="component" value="Unassembled WGS sequence"/>
</dbReference>
<evidence type="ECO:0000256" key="3">
    <source>
        <dbReference type="ARBA" id="ARBA00022670"/>
    </source>
</evidence>
<evidence type="ECO:0000256" key="1">
    <source>
        <dbReference type="ARBA" id="ARBA00000707"/>
    </source>
</evidence>
<evidence type="ECO:0000256" key="4">
    <source>
        <dbReference type="ARBA" id="ARBA00022786"/>
    </source>
</evidence>
<evidence type="ECO:0000259" key="8">
    <source>
        <dbReference type="Pfam" id="PF12340"/>
    </source>
</evidence>
<feature type="domain" description="DUF3645" evidence="9">
    <location>
        <begin position="1803"/>
        <end position="1834"/>
    </location>
</feature>
<protein>
    <recommendedName>
        <fullName evidence="2">ubiquitinyl hydrolase 1</fullName>
        <ecNumber evidence="2">3.4.19.12</ecNumber>
    </recommendedName>
</protein>
<dbReference type="HOGENOM" id="CLU_000211_1_0_1"/>
<dbReference type="GO" id="GO:0006508">
    <property type="term" value="P:proteolysis"/>
    <property type="evidence" value="ECO:0007669"/>
    <property type="project" value="UniProtKB-KW"/>
</dbReference>
<organism evidence="10 11">
    <name type="scientific">Coniosporium apollinis (strain CBS 100218)</name>
    <name type="common">Rock-inhabiting black yeast</name>
    <dbReference type="NCBI Taxonomy" id="1168221"/>
    <lineage>
        <taxon>Eukaryota</taxon>
        <taxon>Fungi</taxon>
        <taxon>Dikarya</taxon>
        <taxon>Ascomycota</taxon>
        <taxon>Pezizomycotina</taxon>
        <taxon>Dothideomycetes</taxon>
        <taxon>Dothideomycetes incertae sedis</taxon>
        <taxon>Coniosporium</taxon>
    </lineage>
</organism>
<dbReference type="OrthoDB" id="3182339at2759"/>
<accession>R7YWX3</accession>
<dbReference type="eggNOG" id="ENOG502QUFK">
    <property type="taxonomic scope" value="Eukaryota"/>
</dbReference>
<dbReference type="OMA" id="QCILAQD"/>
<keyword evidence="5" id="KW-0378">Hydrolase</keyword>
<evidence type="ECO:0000256" key="6">
    <source>
        <dbReference type="ARBA" id="ARBA00022807"/>
    </source>
</evidence>
<evidence type="ECO:0000256" key="5">
    <source>
        <dbReference type="ARBA" id="ARBA00022801"/>
    </source>
</evidence>
<sequence length="2571" mass="287443">MQRLRNLEAYLERRHKKAVPSNPGHFTHPQKQSFSVQYVQTSSQHDALKTSIEDNALQRRTEKGLEWERKSLKFQSLEAEARELEHTPKRDNDDAEVHGEANCAKCRIQHEADSMTVEIDEWPLPSDKEQMEACLFELDRPPGFDAWRDTTWSIVQDLGRNPADPSEDVHVRLHEYSHLRKLATGSPRITLASYTKPFALSHYKRRKFAIPIDSICVDSGLRYRLFDTTQKAWVTLARTGERPSLAQKCVLALPSSPYTTLQWAVDSTKHFANQVMEKQAECPPEISLREYHSFGLLRAGPRLQWSNILAELSATNLTLNGSARVLLLQTAWEAGRASTRGVLRETHCMFEDNAFCQKLLQVLGHVANRVAASWKEHEAVAMTISLLLRLLSLTQSEDVTLEAISLLRKLREIKVSQTNRRLLRIAASTCRTTYNVDARHVPRILCTDADVACLIECSIIVHDNATNDIPATQANVEDTLINHALQHGLRSCILELPTGMNTAVTKVLTGAVVSDPWRISSENSSTWVTNFIDATIPRQSRTTLHYNLLSGELLVGGRPLGRMPPSSENDEVFRRVFEARVLRVSSSDMPGMTYAALHPINGHLVHLGMRQNKLIVRPRLGSRILEIIPHELFRADLPRQLVEDYVHWLDLQSNEIEFRPRNSIWSSSEQNWRLQFSSRGPTSLRILNKRLVNPLSHIARKIFSILATLDDRVNIHITMTDEKLIEVSLPRFALHFFVNRAGALESREYDAVVGSDQILGCLSGLKSKLVLNSQAFEGSQLQQSVLIPYGEVFINKADSHVAVSIEPGKDDKVRHFHYRIDTHLRKLKGPPELLSGLFKAYLHAITTHWLPDTFTGLTGTEEALEILSEESMRMCFPLTEDELRTLHCISALAPRRFYYPQHLERSGQVQVVMWHKVLSPLAQHEEFHNMAAAISAYAARAADLYPEGERTKLVEYKGDLLLLERAAQRNAAIRPRDHLQSSPLTRGDVGYSQRDTANASDRYSRVSEIAKLVQAWPLKVDICLDLAKRMKSWTTVSGFNGSFTLLSYTDLLDLGRDSWGLLFNLCRKARRTDSHRLMFLFGTLAFGGDIEQIHLRTLLAVAFSGIFRDLAGPAQDSFDLSAGSGPDNLKLESILRQHTVPFVCGPVPPNSTRYRRGVFRKQETAKYTKEVTAQVTQLAEDFCEQWPAARLVPPAQTAVPLINLASAVAACNEMFKVWHSNATFLQYIRGIEVDLRPLHDPAQTSTPAEAAIQEPIISAHQDIIYPSLMDIIANSSPPALEPIPEALTRRPRPSKSSSSHAAENQHRMSLDSLDDLGEELMARGGSIQREYAEVLRLSITQLRARPMAGLQDYPHHALEYADHAADLKAYVHQVFSSITAALSPTASHQVLLQEASIYPPATPRSLLALLSRKTVKQLPEGWLQVLITYGSSIAIYQRSERLVQLAAQKDILGLLKLLECPGRDGWSPIQYPDWLLIEIENNICIRAVQARVAQEMLSPSSMTSQVYQLNCGEGKSSVIIPMLAAALADGNSLARIVVLKPLLRQTQYLLSQRLGALLGRRIYYAPFCRKTKLDQQTVATLQKIYKECKDEGGIQLILPEQILSFRLAGRERLASDHSLAQKLIGLERWLEANCRDVLDESDELLDTRFQVAYTIGTQRLFDGHPDRWLLVQNVLSRVALHGNTLAKRFSKGIELDEKPGTFPALSITSNEVGEELEALLVSDLEEGNIAGLSIGFVPATVRRAILKFVRYRKVDSTIASLASTALAGTPQLLKAVLLLRGLIGHGLLLSALRKRWMVEYGLDLRRSLMAVPYYAKGVPSVSSEFGHPDIAIILSALSYYYAGLTPEQLRQSFDVLFKVPSAADEYASWCISCPGLPDQLRSLEGVNIEDEDVFTYQLLPSLSKNKKAVDFFLSNICYPKAGREFLHKLSTSAWDIPASRRGKPTTGFSGTNDNRFLLPLTIQQYDLPELQHTNSMVLNLLLRPENREYVNAVDGNGRRLDIPALLRLISAQEPPIHVLIDVGAQVLEMKNQDVAQAWLKVVPNATAAVFFGENDEQMVVDREGRLSHLEASPFKYKLGDCLIYLDEVHTRGMDLPIPPGVRAALTLGPRLTKDRLVQACMRMRKLGSGHALAFLAPPEVHQGILDSAGKEVHEQVTSLDVIRWSILQTLQQAKNNLPLWVMQGVEFVKRRTICESFLTEPNPDRLFSDAPRISNIWNELRENDAQGLQEMYGTDRSHTQGSLPALSESPNDPIAAHLETVAATLDPSAVSETALNEEQERELATEVEQQQQIQRPPAASALPHKLSAVVEEFVSSGSLPSGQGELALPAYTSLCNTSVMKQIGSFDGICPDIYVSVDFANSVKLLSNALGDDYLKPVRWVLSSGRSKAVFIISPHEANRLVDSIRTSDHARLHIFVPRVAKTMTGFGDFLYTIAGTERAPENWPSEQILRGLNLFAGSLYLPNYTEYTNLCHFLGIATRGYSNRSGQNDPQVSIANDGFVDPASRAALQWPVESPFKQSPLPFIKALLSLRQHGQIFAHTHMGYITSGRVLTEADFPDTDGLFFPMNDLG</sequence>
<dbReference type="EC" id="3.4.19.12" evidence="2"/>
<dbReference type="InterPro" id="IPR022105">
    <property type="entry name" value="DUF3645"/>
</dbReference>
<dbReference type="GO" id="GO:0004843">
    <property type="term" value="F:cysteine-type deubiquitinase activity"/>
    <property type="evidence" value="ECO:0007669"/>
    <property type="project" value="UniProtKB-EC"/>
</dbReference>
<evidence type="ECO:0000313" key="11">
    <source>
        <dbReference type="Proteomes" id="UP000016924"/>
    </source>
</evidence>
<evidence type="ECO:0000256" key="7">
    <source>
        <dbReference type="SAM" id="MobiDB-lite"/>
    </source>
</evidence>
<dbReference type="GeneID" id="19902695"/>
<feature type="domain" description="DUF3638" evidence="8">
    <location>
        <begin position="1464"/>
        <end position="1683"/>
    </location>
</feature>
<keyword evidence="11" id="KW-1185">Reference proteome</keyword>
<dbReference type="RefSeq" id="XP_007781458.1">
    <property type="nucleotide sequence ID" value="XM_007783268.1"/>
</dbReference>
<keyword evidence="4" id="KW-0833">Ubl conjugation pathway</keyword>
<dbReference type="InterPro" id="IPR051346">
    <property type="entry name" value="OTU_Deubiquitinase"/>
</dbReference>
<comment type="catalytic activity">
    <reaction evidence="1">
        <text>Thiol-dependent hydrolysis of ester, thioester, amide, peptide and isopeptide bonds formed by the C-terminal Gly of ubiquitin (a 76-residue protein attached to proteins as an intracellular targeting signal).</text>
        <dbReference type="EC" id="3.4.19.12"/>
    </reaction>
</comment>
<keyword evidence="3" id="KW-0645">Protease</keyword>
<proteinExistence type="predicted"/>
<keyword evidence="6" id="KW-0788">Thiol protease</keyword>
<gene>
    <name evidence="10" type="ORF">W97_05384</name>
</gene>
<dbReference type="Pfam" id="PF12359">
    <property type="entry name" value="DUF3645"/>
    <property type="match status" value="1"/>
</dbReference>
<feature type="region of interest" description="Disordered" evidence="7">
    <location>
        <begin position="1280"/>
        <end position="1309"/>
    </location>
</feature>
<dbReference type="STRING" id="1168221.R7YWX3"/>
<dbReference type="InterPro" id="IPR022099">
    <property type="entry name" value="DUF3638"/>
</dbReference>
<dbReference type="EMBL" id="JH767578">
    <property type="protein sequence ID" value="EON66141.1"/>
    <property type="molecule type" value="Genomic_DNA"/>
</dbReference>
<dbReference type="PANTHER" id="PTHR13367:SF33">
    <property type="entry name" value="P-LOOP CONTAINING NUCLEOSIDE TRIPHOSPHATE HYDROLASE PROTEIN"/>
    <property type="match status" value="1"/>
</dbReference>
<evidence type="ECO:0000259" key="9">
    <source>
        <dbReference type="Pfam" id="PF12359"/>
    </source>
</evidence>
<dbReference type="Pfam" id="PF12340">
    <property type="entry name" value="DUF3638"/>
    <property type="match status" value="1"/>
</dbReference>
<dbReference type="PANTHER" id="PTHR13367">
    <property type="entry name" value="UBIQUITIN THIOESTERASE"/>
    <property type="match status" value="1"/>
</dbReference>
<evidence type="ECO:0000313" key="10">
    <source>
        <dbReference type="EMBL" id="EON66141.1"/>
    </source>
</evidence>
<reference evidence="11" key="1">
    <citation type="submission" date="2012-06" db="EMBL/GenBank/DDBJ databases">
        <title>The genome sequence of Coniosporium apollinis CBS 100218.</title>
        <authorList>
            <consortium name="The Broad Institute Genome Sequencing Platform"/>
            <person name="Cuomo C."/>
            <person name="Gorbushina A."/>
            <person name="Noack S."/>
            <person name="Walker B."/>
            <person name="Young S.K."/>
            <person name="Zeng Q."/>
            <person name="Gargeya S."/>
            <person name="Fitzgerald M."/>
            <person name="Haas B."/>
            <person name="Abouelleil A."/>
            <person name="Alvarado L."/>
            <person name="Arachchi H.M."/>
            <person name="Berlin A.M."/>
            <person name="Chapman S.B."/>
            <person name="Goldberg J."/>
            <person name="Griggs A."/>
            <person name="Gujja S."/>
            <person name="Hansen M."/>
            <person name="Howarth C."/>
            <person name="Imamovic A."/>
            <person name="Larimer J."/>
            <person name="McCowan C."/>
            <person name="Montmayeur A."/>
            <person name="Murphy C."/>
            <person name="Neiman D."/>
            <person name="Pearson M."/>
            <person name="Priest M."/>
            <person name="Roberts A."/>
            <person name="Saif S."/>
            <person name="Shea T."/>
            <person name="Sisk P."/>
            <person name="Sykes S."/>
            <person name="Wortman J."/>
            <person name="Nusbaum C."/>
            <person name="Birren B."/>
        </authorList>
    </citation>
    <scope>NUCLEOTIDE SEQUENCE [LARGE SCALE GENOMIC DNA]</scope>
    <source>
        <strain evidence="11">CBS 100218</strain>
    </source>
</reference>
<name>R7YWX3_CONA1</name>